<evidence type="ECO:0000259" key="2">
    <source>
        <dbReference type="Pfam" id="PF04909"/>
    </source>
</evidence>
<accession>A0A917NY51</accession>
<dbReference type="InterPro" id="IPR032465">
    <property type="entry name" value="ACMSD"/>
</dbReference>
<dbReference type="Gene3D" id="3.20.20.140">
    <property type="entry name" value="Metal-dependent hydrolases"/>
    <property type="match status" value="1"/>
</dbReference>
<dbReference type="RefSeq" id="WP_189314294.1">
    <property type="nucleotide sequence ID" value="NZ_BMQA01000024.1"/>
</dbReference>
<dbReference type="GO" id="GO:0019748">
    <property type="term" value="P:secondary metabolic process"/>
    <property type="evidence" value="ECO:0007669"/>
    <property type="project" value="TreeGrafter"/>
</dbReference>
<dbReference type="GO" id="GO:0016787">
    <property type="term" value="F:hydrolase activity"/>
    <property type="evidence" value="ECO:0007669"/>
    <property type="project" value="InterPro"/>
</dbReference>
<dbReference type="PANTHER" id="PTHR21240">
    <property type="entry name" value="2-AMINO-3-CARBOXYLMUCONATE-6-SEMIALDEHYDE DECARBOXYLASE"/>
    <property type="match status" value="1"/>
</dbReference>
<proteinExistence type="predicted"/>
<dbReference type="Pfam" id="PF04909">
    <property type="entry name" value="Amidohydro_2"/>
    <property type="match status" value="1"/>
</dbReference>
<comment type="caution">
    <text evidence="3">The sequence shown here is derived from an EMBL/GenBank/DDBJ whole genome shotgun (WGS) entry which is preliminary data.</text>
</comment>
<name>A0A917NY51_9ACTN</name>
<reference evidence="3" key="2">
    <citation type="submission" date="2020-09" db="EMBL/GenBank/DDBJ databases">
        <authorList>
            <person name="Sun Q."/>
            <person name="Ohkuma M."/>
        </authorList>
    </citation>
    <scope>NUCLEOTIDE SEQUENCE</scope>
    <source>
        <strain evidence="3">JCM 3086</strain>
    </source>
</reference>
<gene>
    <name evidence="3" type="primary">fldW</name>
    <name evidence="3" type="ORF">GCM10010121_058740</name>
</gene>
<dbReference type="InterPro" id="IPR032466">
    <property type="entry name" value="Metal_Hydrolase"/>
</dbReference>
<sequence>MPRKIVDVHGHIVAPSELYSYREFLIGTRGHYGRRLKGFSEEREGMSHGRTGVIPPEELKHFAEEHIAWLDRVGTDVQLVSARPYSLMHSEKPARIVHWWAQTVNDAIATQVQFYPNRLQGIANLPVVWNEPVDVVFDELDRCANELGFVGVLLNPDPSEGRAPMDVPGLGDEYWYPLYEKLVAYEMPLLVHSAGCVSIRENQSLHFINEESIAVMSLVQSDVFETFPDLKVIVPHGGGSIPYQVGRFRGTYWEGTGRGGTFDEAVRRLYFDTCLYTEEALDLLVKAVGSDRVVLGTERPGDGSHKKTPAEGWADDITAVLRGNANNTAADLDLMLGDTALDIFPRLRKNLEAAETAR</sequence>
<dbReference type="SUPFAM" id="SSF51556">
    <property type="entry name" value="Metallo-dependent hydrolases"/>
    <property type="match status" value="1"/>
</dbReference>
<keyword evidence="4" id="KW-1185">Reference proteome</keyword>
<keyword evidence="1" id="KW-0456">Lyase</keyword>
<feature type="domain" description="Amidohydrolase-related" evidence="2">
    <location>
        <begin position="6"/>
        <end position="345"/>
    </location>
</feature>
<dbReference type="PANTHER" id="PTHR21240:SF28">
    <property type="entry name" value="ISO-OROTATE DECARBOXYLASE (EUROFUNG)"/>
    <property type="match status" value="1"/>
</dbReference>
<dbReference type="GO" id="GO:0005737">
    <property type="term" value="C:cytoplasm"/>
    <property type="evidence" value="ECO:0007669"/>
    <property type="project" value="TreeGrafter"/>
</dbReference>
<evidence type="ECO:0000313" key="3">
    <source>
        <dbReference type="EMBL" id="GGJ39896.1"/>
    </source>
</evidence>
<reference evidence="3" key="1">
    <citation type="journal article" date="2014" name="Int. J. Syst. Evol. Microbiol.">
        <title>Complete genome sequence of Corynebacterium casei LMG S-19264T (=DSM 44701T), isolated from a smear-ripened cheese.</title>
        <authorList>
            <consortium name="US DOE Joint Genome Institute (JGI-PGF)"/>
            <person name="Walter F."/>
            <person name="Albersmeier A."/>
            <person name="Kalinowski J."/>
            <person name="Ruckert C."/>
        </authorList>
    </citation>
    <scope>NUCLEOTIDE SEQUENCE</scope>
    <source>
        <strain evidence="3">JCM 3086</strain>
    </source>
</reference>
<dbReference type="InterPro" id="IPR006680">
    <property type="entry name" value="Amidohydro-rel"/>
</dbReference>
<dbReference type="AlphaFoldDB" id="A0A917NY51"/>
<dbReference type="GO" id="GO:0016831">
    <property type="term" value="F:carboxy-lyase activity"/>
    <property type="evidence" value="ECO:0007669"/>
    <property type="project" value="InterPro"/>
</dbReference>
<evidence type="ECO:0000256" key="1">
    <source>
        <dbReference type="ARBA" id="ARBA00023239"/>
    </source>
</evidence>
<evidence type="ECO:0000313" key="4">
    <source>
        <dbReference type="Proteomes" id="UP000657574"/>
    </source>
</evidence>
<organism evidence="3 4">
    <name type="scientific">Streptomyces brasiliensis</name>
    <dbReference type="NCBI Taxonomy" id="1954"/>
    <lineage>
        <taxon>Bacteria</taxon>
        <taxon>Bacillati</taxon>
        <taxon>Actinomycetota</taxon>
        <taxon>Actinomycetes</taxon>
        <taxon>Kitasatosporales</taxon>
        <taxon>Streptomycetaceae</taxon>
        <taxon>Streptomyces</taxon>
    </lineage>
</organism>
<protein>
    <submittedName>
        <fullName evidence="3">4-oxalomesaconate hydratase</fullName>
    </submittedName>
</protein>
<dbReference type="EMBL" id="BMQA01000024">
    <property type="protein sequence ID" value="GGJ39896.1"/>
    <property type="molecule type" value="Genomic_DNA"/>
</dbReference>
<dbReference type="Proteomes" id="UP000657574">
    <property type="component" value="Unassembled WGS sequence"/>
</dbReference>